<dbReference type="EMBL" id="JABFUD020000018">
    <property type="protein sequence ID" value="KAI5066141.1"/>
    <property type="molecule type" value="Genomic_DNA"/>
</dbReference>
<protein>
    <submittedName>
        <fullName evidence="1">Uncharacterized protein</fullName>
    </submittedName>
</protein>
<dbReference type="Gene3D" id="1.10.238.10">
    <property type="entry name" value="EF-hand"/>
    <property type="match status" value="1"/>
</dbReference>
<reference evidence="1" key="1">
    <citation type="submission" date="2021-01" db="EMBL/GenBank/DDBJ databases">
        <title>Adiantum capillus-veneris genome.</title>
        <authorList>
            <person name="Fang Y."/>
            <person name="Liao Q."/>
        </authorList>
    </citation>
    <scope>NUCLEOTIDE SEQUENCE</scope>
    <source>
        <strain evidence="1">H3</strain>
        <tissue evidence="1">Leaf</tissue>
    </source>
</reference>
<evidence type="ECO:0000313" key="1">
    <source>
        <dbReference type="EMBL" id="KAI5066141.1"/>
    </source>
</evidence>
<dbReference type="AlphaFoldDB" id="A0A9D4UDV6"/>
<dbReference type="Proteomes" id="UP000886520">
    <property type="component" value="Chromosome 18"/>
</dbReference>
<dbReference type="SUPFAM" id="SSF47473">
    <property type="entry name" value="EF-hand"/>
    <property type="match status" value="1"/>
</dbReference>
<name>A0A9D4UDV6_ADICA</name>
<organism evidence="1 2">
    <name type="scientific">Adiantum capillus-veneris</name>
    <name type="common">Maidenhair fern</name>
    <dbReference type="NCBI Taxonomy" id="13818"/>
    <lineage>
        <taxon>Eukaryota</taxon>
        <taxon>Viridiplantae</taxon>
        <taxon>Streptophyta</taxon>
        <taxon>Embryophyta</taxon>
        <taxon>Tracheophyta</taxon>
        <taxon>Polypodiopsida</taxon>
        <taxon>Polypodiidae</taxon>
        <taxon>Polypodiales</taxon>
        <taxon>Pteridineae</taxon>
        <taxon>Pteridaceae</taxon>
        <taxon>Vittarioideae</taxon>
        <taxon>Adiantum</taxon>
    </lineage>
</organism>
<keyword evidence="2" id="KW-1185">Reference proteome</keyword>
<proteinExistence type="predicted"/>
<accession>A0A9D4UDV6</accession>
<dbReference type="InterPro" id="IPR011992">
    <property type="entry name" value="EF-hand-dom_pair"/>
</dbReference>
<sequence>MLLRSLGFNPSDAIIQEIILKAKSRQSAKITQGFLDYPYFEEAFAEAFTLRSAEFNRHSEDDILSAFRAITPSNQESLEPQYLRKQLMETENGFSHEEVDNMIRTFKDKDTGLLWHDDIAEVLANDGLPLVL</sequence>
<gene>
    <name evidence="1" type="ORF">GOP47_0018765</name>
</gene>
<evidence type="ECO:0000313" key="2">
    <source>
        <dbReference type="Proteomes" id="UP000886520"/>
    </source>
</evidence>
<dbReference type="OrthoDB" id="1937367at2759"/>
<comment type="caution">
    <text evidence="1">The sequence shown here is derived from an EMBL/GenBank/DDBJ whole genome shotgun (WGS) entry which is preliminary data.</text>
</comment>